<dbReference type="RefSeq" id="XP_034241594.1">
    <property type="nucleotide sequence ID" value="XM_034385703.1"/>
</dbReference>
<organism evidence="2">
    <name type="scientific">Thrips palmi</name>
    <name type="common">Melon thrips</name>
    <dbReference type="NCBI Taxonomy" id="161013"/>
    <lineage>
        <taxon>Eukaryota</taxon>
        <taxon>Metazoa</taxon>
        <taxon>Ecdysozoa</taxon>
        <taxon>Arthropoda</taxon>
        <taxon>Hexapoda</taxon>
        <taxon>Insecta</taxon>
        <taxon>Pterygota</taxon>
        <taxon>Neoptera</taxon>
        <taxon>Paraneoptera</taxon>
        <taxon>Thysanoptera</taxon>
        <taxon>Terebrantia</taxon>
        <taxon>Thripoidea</taxon>
        <taxon>Thripidae</taxon>
        <taxon>Thrips</taxon>
    </lineage>
</organism>
<protein>
    <submittedName>
        <fullName evidence="2">NFX1-type zinc finger-containing protein 1-like isoform X2</fullName>
    </submittedName>
</protein>
<accession>A0A6P8ZN21</accession>
<dbReference type="OrthoDB" id="2423195at2759"/>
<dbReference type="Gene3D" id="3.30.40.10">
    <property type="entry name" value="Zinc/RING finger domain, C3HC4 (zinc finger)"/>
    <property type="match status" value="1"/>
</dbReference>
<sequence length="377" mass="42319">MGKPTFKCEKKCRDLCTWSPSNNPCRFPVRKCKHDCIGFEGDPCPSMCRICDKQSKEFEKSSEQDRFLVLTDCKHIVRFDDMERSIRERPTVVRLPSCPVCQVPVANSSRYGNLVKDRQEHIAVIYKDLASCATKPKDVIDKLKRLAGKSDADKRTKLLNACTAADSPSTHRLMTTLCETMEVAQQGGPSDASARTMRGLCTYAKVLFMLNGCLRSVARRGSSLRREVARQVDALAAVLAARPRSVLSAQEVLDLNTELLRIQRLQQLCMVEEQAAQDGTDDLHSDDEYSKVSCIVRGTGPYPRKTLDDAVDRTIERLAASVQLGAQWWEEVELPRSAAQGSWYFCGKGHTYPKTGTERRCNKCPRDCMARILEDPS</sequence>
<evidence type="ECO:0000313" key="2">
    <source>
        <dbReference type="RefSeq" id="XP_034241594.1"/>
    </source>
</evidence>
<evidence type="ECO:0000313" key="1">
    <source>
        <dbReference type="Proteomes" id="UP000515158"/>
    </source>
</evidence>
<dbReference type="InterPro" id="IPR013083">
    <property type="entry name" value="Znf_RING/FYVE/PHD"/>
</dbReference>
<proteinExistence type="predicted"/>
<dbReference type="Proteomes" id="UP000515158">
    <property type="component" value="Unplaced"/>
</dbReference>
<name>A0A6P8ZN21_THRPL</name>
<dbReference type="AlphaFoldDB" id="A0A6P8ZN21"/>
<gene>
    <name evidence="2" type="primary">LOC117645468</name>
</gene>
<dbReference type="GeneID" id="117645468"/>
<keyword evidence="1" id="KW-1185">Reference proteome</keyword>
<reference evidence="2" key="1">
    <citation type="submission" date="2025-08" db="UniProtKB">
        <authorList>
            <consortium name="RefSeq"/>
        </authorList>
    </citation>
    <scope>IDENTIFICATION</scope>
    <source>
        <tissue evidence="2">Total insect</tissue>
    </source>
</reference>